<dbReference type="Gene3D" id="1.10.8.10">
    <property type="entry name" value="DNA helicase RuvA subunit, C-terminal domain"/>
    <property type="match status" value="2"/>
</dbReference>
<evidence type="ECO:0000313" key="3">
    <source>
        <dbReference type="Proteomes" id="UP000078200"/>
    </source>
</evidence>
<dbReference type="InterPro" id="IPR009060">
    <property type="entry name" value="UBA-like_sf"/>
</dbReference>
<evidence type="ECO:0000313" key="2">
    <source>
        <dbReference type="EnsemblMetazoa" id="GAUT033436-PA"/>
    </source>
</evidence>
<evidence type="ECO:0000256" key="1">
    <source>
        <dbReference type="SAM" id="MobiDB-lite"/>
    </source>
</evidence>
<evidence type="ECO:0008006" key="4">
    <source>
        <dbReference type="Google" id="ProtNLM"/>
    </source>
</evidence>
<dbReference type="AlphaFoldDB" id="A0A1A9VD49"/>
<dbReference type="VEuPathDB" id="VectorBase:GAUT033436"/>
<dbReference type="SUPFAM" id="SSF46934">
    <property type="entry name" value="UBA-like"/>
    <property type="match status" value="2"/>
</dbReference>
<proteinExistence type="predicted"/>
<keyword evidence="3" id="KW-1185">Reference proteome</keyword>
<reference evidence="2" key="1">
    <citation type="submission" date="2020-05" db="UniProtKB">
        <authorList>
            <consortium name="EnsemblMetazoa"/>
        </authorList>
    </citation>
    <scope>IDENTIFICATION</scope>
    <source>
        <strain evidence="2">TTRI</strain>
    </source>
</reference>
<feature type="compositionally biased region" description="Polar residues" evidence="1">
    <location>
        <begin position="143"/>
        <end position="156"/>
    </location>
</feature>
<sequence>MFKIAGQQLMSSSVFVLKVTYKLQQGKALHVYLKTVLPTYEYMRTEIERNDNYTPWDTEEEANSVQEEAAVDLNTSYATDSACPSNDNENDGIPAIDFVNDLPAKPCGLYERNDNYTPWDTEEEANSVQEEAAVDLNTSYATNLACPSSDNETDSQNDWHEKPRGLYKRYDNYTPWDSEEETNSIQENVVDPSSDNEDEDTWDSFVKVESTISAEGRSNGKNVDTIIADSVAASGSAEISNEQFISGAPAEGVASSGGNSIEAPIEPVYHADEFINSGVKVLTNMGFSNEGDRLVQVLLSVDGIIPAALDLFVQEETAVDLNTSYATNLACPSSDNETDSQNDWHEKPRGLYKRYDNYTPWDSEEETNSIQENVVDPSSDNEDENTWDSFVIVESTISADGRSNGKNIDTVIADGVAASGSAEITNEEFVSGAPAIGVVSSVGNSIEAPIEIVYHDDEFINSGVKVLMNMGFTNGGNVLAQLLEGVDGIIPKALDAL</sequence>
<dbReference type="STRING" id="7395.A0A1A9VD49"/>
<dbReference type="EnsemblMetazoa" id="GAUT033436-RA">
    <property type="protein sequence ID" value="GAUT033436-PA"/>
    <property type="gene ID" value="GAUT033436"/>
</dbReference>
<organism evidence="2 3">
    <name type="scientific">Glossina austeni</name>
    <name type="common">Savannah tsetse fly</name>
    <dbReference type="NCBI Taxonomy" id="7395"/>
    <lineage>
        <taxon>Eukaryota</taxon>
        <taxon>Metazoa</taxon>
        <taxon>Ecdysozoa</taxon>
        <taxon>Arthropoda</taxon>
        <taxon>Hexapoda</taxon>
        <taxon>Insecta</taxon>
        <taxon>Pterygota</taxon>
        <taxon>Neoptera</taxon>
        <taxon>Endopterygota</taxon>
        <taxon>Diptera</taxon>
        <taxon>Brachycera</taxon>
        <taxon>Muscomorpha</taxon>
        <taxon>Hippoboscoidea</taxon>
        <taxon>Glossinidae</taxon>
        <taxon>Glossina</taxon>
    </lineage>
</organism>
<protein>
    <recommendedName>
        <fullName evidence="4">UBA domain-containing protein</fullName>
    </recommendedName>
</protein>
<accession>A0A1A9VD49</accession>
<feature type="region of interest" description="Disordered" evidence="1">
    <location>
        <begin position="362"/>
        <end position="383"/>
    </location>
</feature>
<feature type="compositionally biased region" description="Basic and acidic residues" evidence="1">
    <location>
        <begin position="157"/>
        <end position="171"/>
    </location>
</feature>
<feature type="region of interest" description="Disordered" evidence="1">
    <location>
        <begin position="143"/>
        <end position="200"/>
    </location>
</feature>
<name>A0A1A9VD49_GLOAU</name>
<feature type="compositionally biased region" description="Polar residues" evidence="1">
    <location>
        <begin position="368"/>
        <end position="378"/>
    </location>
</feature>
<dbReference type="Proteomes" id="UP000078200">
    <property type="component" value="Unassembled WGS sequence"/>
</dbReference>
<feature type="compositionally biased region" description="Polar residues" evidence="1">
    <location>
        <begin position="183"/>
        <end position="193"/>
    </location>
</feature>